<feature type="transmembrane region" description="Helical" evidence="1">
    <location>
        <begin position="209"/>
        <end position="229"/>
    </location>
</feature>
<accession>A0AAE0W376</accession>
<feature type="transmembrane region" description="Helical" evidence="1">
    <location>
        <begin position="267"/>
        <end position="292"/>
    </location>
</feature>
<keyword evidence="3" id="KW-1185">Reference proteome</keyword>
<organism evidence="2 3">
    <name type="scientific">Potamilus streckersoni</name>
    <dbReference type="NCBI Taxonomy" id="2493646"/>
    <lineage>
        <taxon>Eukaryota</taxon>
        <taxon>Metazoa</taxon>
        <taxon>Spiralia</taxon>
        <taxon>Lophotrochozoa</taxon>
        <taxon>Mollusca</taxon>
        <taxon>Bivalvia</taxon>
        <taxon>Autobranchia</taxon>
        <taxon>Heteroconchia</taxon>
        <taxon>Palaeoheterodonta</taxon>
        <taxon>Unionida</taxon>
        <taxon>Unionoidea</taxon>
        <taxon>Unionidae</taxon>
        <taxon>Ambleminae</taxon>
        <taxon>Lampsilini</taxon>
        <taxon>Potamilus</taxon>
    </lineage>
</organism>
<reference evidence="2" key="2">
    <citation type="journal article" date="2021" name="Genome Biol. Evol.">
        <title>Developing a high-quality reference genome for a parasitic bivalve with doubly uniparental inheritance (Bivalvia: Unionida).</title>
        <authorList>
            <person name="Smith C.H."/>
        </authorList>
    </citation>
    <scope>NUCLEOTIDE SEQUENCE</scope>
    <source>
        <strain evidence="2">CHS0354</strain>
        <tissue evidence="2">Mantle</tissue>
    </source>
</reference>
<feature type="transmembrane region" description="Helical" evidence="1">
    <location>
        <begin position="115"/>
        <end position="137"/>
    </location>
</feature>
<evidence type="ECO:0000313" key="2">
    <source>
        <dbReference type="EMBL" id="KAK3599444.1"/>
    </source>
</evidence>
<name>A0AAE0W376_9BIVA</name>
<dbReference type="AlphaFoldDB" id="A0AAE0W376"/>
<dbReference type="EMBL" id="JAEAOA010002130">
    <property type="protein sequence ID" value="KAK3599444.1"/>
    <property type="molecule type" value="Genomic_DNA"/>
</dbReference>
<evidence type="ECO:0000256" key="1">
    <source>
        <dbReference type="SAM" id="Phobius"/>
    </source>
</evidence>
<keyword evidence="1" id="KW-0472">Membrane</keyword>
<protein>
    <submittedName>
        <fullName evidence="2">Uncharacterized protein</fullName>
    </submittedName>
</protein>
<keyword evidence="1" id="KW-0812">Transmembrane</keyword>
<comment type="caution">
    <text evidence="2">The sequence shown here is derived from an EMBL/GenBank/DDBJ whole genome shotgun (WGS) entry which is preliminary data.</text>
</comment>
<reference evidence="2" key="1">
    <citation type="journal article" date="2021" name="Genome Biol. Evol.">
        <title>A High-Quality Reference Genome for a Parasitic Bivalve with Doubly Uniparental Inheritance (Bivalvia: Unionida).</title>
        <authorList>
            <person name="Smith C.H."/>
        </authorList>
    </citation>
    <scope>NUCLEOTIDE SEQUENCE</scope>
    <source>
        <strain evidence="2">CHS0354</strain>
    </source>
</reference>
<feature type="transmembrane region" description="Helical" evidence="1">
    <location>
        <begin position="143"/>
        <end position="165"/>
    </location>
</feature>
<sequence>MELDMWNVSGWILQGNASEDKVFFVNELTELREFNTMHAYHVLQIIFMLLFVLAGVITGCHLIFFKAGHCKNWGILTTTLIVGLFQILICVFFLDMSERSTLNLMSLGRVQKCIDYSPTATLSNAVILFVIAVNIVLHNWDTFLKRLLLISTLLICSTSGLVILFRDMAFHPTSMQQEVFATLGYVNYTHIEIFWTVCLKEITAEYHRLLWEYILIYLPVFLIFLKVWATTYSSAKRKSPLVVQIINLTCGVSEKGKSCVCSGFNGVYFAILTYSALILFLARPGMIVYGLLQSNKFRDILPSLLNTVIFCFFSVEYIRGLFVGTIHQTEQEKESILEEHKVV</sequence>
<gene>
    <name evidence="2" type="ORF">CHS0354_036460</name>
</gene>
<proteinExistence type="predicted"/>
<reference evidence="2" key="3">
    <citation type="submission" date="2023-05" db="EMBL/GenBank/DDBJ databases">
        <authorList>
            <person name="Smith C.H."/>
        </authorList>
    </citation>
    <scope>NUCLEOTIDE SEQUENCE</scope>
    <source>
        <strain evidence="2">CHS0354</strain>
        <tissue evidence="2">Mantle</tissue>
    </source>
</reference>
<feature type="transmembrane region" description="Helical" evidence="1">
    <location>
        <begin position="73"/>
        <end position="94"/>
    </location>
</feature>
<keyword evidence="1" id="KW-1133">Transmembrane helix</keyword>
<dbReference type="Proteomes" id="UP001195483">
    <property type="component" value="Unassembled WGS sequence"/>
</dbReference>
<feature type="transmembrane region" description="Helical" evidence="1">
    <location>
        <begin position="304"/>
        <end position="322"/>
    </location>
</feature>
<feature type="transmembrane region" description="Helical" evidence="1">
    <location>
        <begin position="42"/>
        <end position="67"/>
    </location>
</feature>
<evidence type="ECO:0000313" key="3">
    <source>
        <dbReference type="Proteomes" id="UP001195483"/>
    </source>
</evidence>